<reference evidence="2 3" key="1">
    <citation type="journal article" date="2012" name="Genome Biol.">
        <title>Genome and low-iron response of an oceanic diatom adapted to chronic iron limitation.</title>
        <authorList>
            <person name="Lommer M."/>
            <person name="Specht M."/>
            <person name="Roy A.S."/>
            <person name="Kraemer L."/>
            <person name="Andreson R."/>
            <person name="Gutowska M.A."/>
            <person name="Wolf J."/>
            <person name="Bergner S.V."/>
            <person name="Schilhabel M.B."/>
            <person name="Klostermeier U.C."/>
            <person name="Beiko R.G."/>
            <person name="Rosenstiel P."/>
            <person name="Hippler M."/>
            <person name="Laroche J."/>
        </authorList>
    </citation>
    <scope>NUCLEOTIDE SEQUENCE [LARGE SCALE GENOMIC DNA]</scope>
    <source>
        <strain evidence="2 3">CCMP1005</strain>
    </source>
</reference>
<dbReference type="AlphaFoldDB" id="K0T5D4"/>
<sequence length="119" mass="12303">MIALVKQSTAATSGRAGLLPVAVGTVTTQSRCPSRVPPPVFACVAGGSPSPSLPADAIAPPKLSRLPTPSCAAPPPPFWASGRRRPQSAGPGLRLGNDDRAVKHFLISAKWGSMNHFKQ</sequence>
<organism evidence="2 3">
    <name type="scientific">Thalassiosira oceanica</name>
    <name type="common">Marine diatom</name>
    <dbReference type="NCBI Taxonomy" id="159749"/>
    <lineage>
        <taxon>Eukaryota</taxon>
        <taxon>Sar</taxon>
        <taxon>Stramenopiles</taxon>
        <taxon>Ochrophyta</taxon>
        <taxon>Bacillariophyta</taxon>
        <taxon>Coscinodiscophyceae</taxon>
        <taxon>Thalassiosirophycidae</taxon>
        <taxon>Thalassiosirales</taxon>
        <taxon>Thalassiosiraceae</taxon>
        <taxon>Thalassiosira</taxon>
    </lineage>
</organism>
<dbReference type="Proteomes" id="UP000266841">
    <property type="component" value="Unassembled WGS sequence"/>
</dbReference>
<accession>K0T5D4</accession>
<name>K0T5D4_THAOC</name>
<evidence type="ECO:0000256" key="1">
    <source>
        <dbReference type="SAM" id="MobiDB-lite"/>
    </source>
</evidence>
<proteinExistence type="predicted"/>
<comment type="caution">
    <text evidence="2">The sequence shown here is derived from an EMBL/GenBank/DDBJ whole genome shotgun (WGS) entry which is preliminary data.</text>
</comment>
<evidence type="ECO:0000313" key="2">
    <source>
        <dbReference type="EMBL" id="EJK72865.1"/>
    </source>
</evidence>
<protein>
    <submittedName>
        <fullName evidence="2">Uncharacterized protein</fullName>
    </submittedName>
</protein>
<keyword evidence="3" id="KW-1185">Reference proteome</keyword>
<dbReference type="EMBL" id="AGNL01005198">
    <property type="protein sequence ID" value="EJK72865.1"/>
    <property type="molecule type" value="Genomic_DNA"/>
</dbReference>
<evidence type="ECO:0000313" key="3">
    <source>
        <dbReference type="Proteomes" id="UP000266841"/>
    </source>
</evidence>
<gene>
    <name evidence="2" type="ORF">THAOC_05567</name>
</gene>
<feature type="region of interest" description="Disordered" evidence="1">
    <location>
        <begin position="54"/>
        <end position="96"/>
    </location>
</feature>